<dbReference type="Pfam" id="PF07729">
    <property type="entry name" value="FCD"/>
    <property type="match status" value="1"/>
</dbReference>
<evidence type="ECO:0000256" key="2">
    <source>
        <dbReference type="ARBA" id="ARBA00023125"/>
    </source>
</evidence>
<dbReference type="InterPro" id="IPR008920">
    <property type="entry name" value="TF_FadR/GntR_C"/>
</dbReference>
<proteinExistence type="predicted"/>
<dbReference type="SUPFAM" id="SSF46785">
    <property type="entry name" value="Winged helix' DNA-binding domain"/>
    <property type="match status" value="1"/>
</dbReference>
<protein>
    <submittedName>
        <fullName evidence="5">GntR family transcriptional regulator</fullName>
    </submittedName>
</protein>
<evidence type="ECO:0000313" key="6">
    <source>
        <dbReference type="Proteomes" id="UP001157034"/>
    </source>
</evidence>
<dbReference type="PANTHER" id="PTHR43537:SF5">
    <property type="entry name" value="UXU OPERON TRANSCRIPTIONAL REGULATOR"/>
    <property type="match status" value="1"/>
</dbReference>
<dbReference type="Proteomes" id="UP001157034">
    <property type="component" value="Unassembled WGS sequence"/>
</dbReference>
<evidence type="ECO:0000313" key="5">
    <source>
        <dbReference type="EMBL" id="GMA96100.1"/>
    </source>
</evidence>
<gene>
    <name evidence="5" type="ORF">GCM10025881_29240</name>
</gene>
<keyword evidence="3" id="KW-0804">Transcription</keyword>
<dbReference type="EMBL" id="BSVB01000001">
    <property type="protein sequence ID" value="GMA96100.1"/>
    <property type="molecule type" value="Genomic_DNA"/>
</dbReference>
<dbReference type="Pfam" id="PF00392">
    <property type="entry name" value="GntR"/>
    <property type="match status" value="1"/>
</dbReference>
<dbReference type="PANTHER" id="PTHR43537">
    <property type="entry name" value="TRANSCRIPTIONAL REGULATOR, GNTR FAMILY"/>
    <property type="match status" value="1"/>
</dbReference>
<keyword evidence="1" id="KW-0805">Transcription regulation</keyword>
<dbReference type="Gene3D" id="1.20.120.530">
    <property type="entry name" value="GntR ligand-binding domain-like"/>
    <property type="match status" value="1"/>
</dbReference>
<dbReference type="Gene3D" id="1.10.10.10">
    <property type="entry name" value="Winged helix-like DNA-binding domain superfamily/Winged helix DNA-binding domain"/>
    <property type="match status" value="1"/>
</dbReference>
<organism evidence="5 6">
    <name type="scientific">Pseudolysinimonas kribbensis</name>
    <dbReference type="NCBI Taxonomy" id="433641"/>
    <lineage>
        <taxon>Bacteria</taxon>
        <taxon>Bacillati</taxon>
        <taxon>Actinomycetota</taxon>
        <taxon>Actinomycetes</taxon>
        <taxon>Micrococcales</taxon>
        <taxon>Microbacteriaceae</taxon>
        <taxon>Pseudolysinimonas</taxon>
    </lineage>
</organism>
<dbReference type="RefSeq" id="WP_284254740.1">
    <property type="nucleotide sequence ID" value="NZ_BSVB01000001.1"/>
</dbReference>
<dbReference type="SMART" id="SM00895">
    <property type="entry name" value="FCD"/>
    <property type="match status" value="1"/>
</dbReference>
<dbReference type="SUPFAM" id="SSF48008">
    <property type="entry name" value="GntR ligand-binding domain-like"/>
    <property type="match status" value="1"/>
</dbReference>
<reference evidence="6" key="1">
    <citation type="journal article" date="2019" name="Int. J. Syst. Evol. Microbiol.">
        <title>The Global Catalogue of Microorganisms (GCM) 10K type strain sequencing project: providing services to taxonomists for standard genome sequencing and annotation.</title>
        <authorList>
            <consortium name="The Broad Institute Genomics Platform"/>
            <consortium name="The Broad Institute Genome Sequencing Center for Infectious Disease"/>
            <person name="Wu L."/>
            <person name="Ma J."/>
        </authorList>
    </citation>
    <scope>NUCLEOTIDE SEQUENCE [LARGE SCALE GENOMIC DNA]</scope>
    <source>
        <strain evidence="6">NBRC 108894</strain>
    </source>
</reference>
<evidence type="ECO:0000256" key="3">
    <source>
        <dbReference type="ARBA" id="ARBA00023163"/>
    </source>
</evidence>
<dbReference type="InterPro" id="IPR000524">
    <property type="entry name" value="Tscrpt_reg_HTH_GntR"/>
</dbReference>
<keyword evidence="2" id="KW-0238">DNA-binding</keyword>
<dbReference type="InterPro" id="IPR036390">
    <property type="entry name" value="WH_DNA-bd_sf"/>
</dbReference>
<keyword evidence="6" id="KW-1185">Reference proteome</keyword>
<evidence type="ECO:0000259" key="4">
    <source>
        <dbReference type="SMART" id="SM00895"/>
    </source>
</evidence>
<evidence type="ECO:0000256" key="1">
    <source>
        <dbReference type="ARBA" id="ARBA00023015"/>
    </source>
</evidence>
<feature type="domain" description="GntR C-terminal" evidence="4">
    <location>
        <begin position="39"/>
        <end position="163"/>
    </location>
</feature>
<comment type="caution">
    <text evidence="5">The sequence shown here is derived from an EMBL/GenBank/DDBJ whole genome shotgun (WGS) entry which is preliminary data.</text>
</comment>
<dbReference type="InterPro" id="IPR036388">
    <property type="entry name" value="WH-like_DNA-bd_sf"/>
</dbReference>
<dbReference type="InterPro" id="IPR011711">
    <property type="entry name" value="GntR_C"/>
</dbReference>
<name>A0ABQ6KB60_9MICO</name>
<sequence>MSRTPVRESLILLAEEGLVDVVPQVGTFVSRIRESDTASAQFVREALERAALVNGGDAISPAALGELRGMIDAQNQAEAGNDHETFFRLDDAFHAALMKASGHEAAWPLVGQAKSQLDRARRLSLTLTQQLRILIDQHSSVIDRLAAHDVSGADDALRDHLRLVFSDIKTIRTEHPEMFDDGETPIVLARRPRA</sequence>
<accession>A0ABQ6KB60</accession>